<accession>A0A849KYJ1</accession>
<dbReference type="InterPro" id="IPR050393">
    <property type="entry name" value="MFP_Efflux_Pump"/>
</dbReference>
<reference evidence="4 5" key="1">
    <citation type="submission" date="2020-05" db="EMBL/GenBank/DDBJ databases">
        <title>Draft Genome Sequence of Ochrobactrum soli Isolated from Stable Fly Gut.</title>
        <authorList>
            <person name="Pileggi M.T."/>
            <person name="Vazhakkala L.J."/>
            <person name="Wong C.N."/>
        </authorList>
    </citation>
    <scope>NUCLEOTIDE SEQUENCE [LARGE SCALE GENOMIC DNA]</scope>
    <source>
        <strain evidence="4 5">MTP-C0764</strain>
    </source>
</reference>
<evidence type="ECO:0000313" key="5">
    <source>
        <dbReference type="Proteomes" id="UP000574931"/>
    </source>
</evidence>
<organism evidence="4 5">
    <name type="scientific">Ochrobactrum soli</name>
    <dbReference type="NCBI Taxonomy" id="2448455"/>
    <lineage>
        <taxon>Bacteria</taxon>
        <taxon>Pseudomonadati</taxon>
        <taxon>Pseudomonadota</taxon>
        <taxon>Alphaproteobacteria</taxon>
        <taxon>Hyphomicrobiales</taxon>
        <taxon>Brucellaceae</taxon>
        <taxon>Brucella/Ochrobactrum group</taxon>
        <taxon>Ochrobactrum</taxon>
    </lineage>
</organism>
<feature type="transmembrane region" description="Helical" evidence="2">
    <location>
        <begin position="43"/>
        <end position="61"/>
    </location>
</feature>
<dbReference type="SUPFAM" id="SSF111369">
    <property type="entry name" value="HlyD-like secretion proteins"/>
    <property type="match status" value="1"/>
</dbReference>
<evidence type="ECO:0000259" key="3">
    <source>
        <dbReference type="Pfam" id="PF25917"/>
    </source>
</evidence>
<comment type="caution">
    <text evidence="4">The sequence shown here is derived from an EMBL/GenBank/DDBJ whole genome shotgun (WGS) entry which is preliminary data.</text>
</comment>
<keyword evidence="2" id="KW-1133">Transmembrane helix</keyword>
<feature type="domain" description="Multidrug resistance protein MdtA-like barrel-sandwich hybrid" evidence="3">
    <location>
        <begin position="73"/>
        <end position="248"/>
    </location>
</feature>
<evidence type="ECO:0000256" key="1">
    <source>
        <dbReference type="SAM" id="Coils"/>
    </source>
</evidence>
<dbReference type="PANTHER" id="PTHR30367:SF12">
    <property type="entry name" value="P-HYDROXYBENZOIC ACID EFFLUX PUMP SUBUNIT AAEA"/>
    <property type="match status" value="1"/>
</dbReference>
<evidence type="ECO:0000313" key="4">
    <source>
        <dbReference type="EMBL" id="NNU63006.1"/>
    </source>
</evidence>
<sequence>MFEFLLCSLVTILPDYLFRRYRQGKRIGREITIYSVWFELRWGITACIILTVSLITMIFYFHPSTSNATAAFRTVTILPEISGRVDEVYVTRNQMVKAGEPLFKLDNSEQKAALETAQKRIAELDAEMLVAKSDLVAADARIKQAEAAFLQAKNDVNTQAELQRRNVAARNEVERLQSIADGKASELAAAAATKQTLETKLARLLPAQKASAVASAEQANVELNKTIVKAGVSGTVQQFTLRVGEVVNPLLRPAGVLVPETAGRIGLVAGFGQIEAQVMKPGMIAEATCIGKPFTIIPMVVTEVQDVIAGGQVRASDQLIDVKQLSTPGTITVTLEPLYGGQLADIPPGSSCIANAYTSNYEELHSGKAGTLRSIFLHAVDATALVHAMILRIQAVMLPVRTLVLSGH</sequence>
<dbReference type="Gene3D" id="2.40.50.100">
    <property type="match status" value="1"/>
</dbReference>
<dbReference type="EMBL" id="JABFCY010000018">
    <property type="protein sequence ID" value="NNU63006.1"/>
    <property type="molecule type" value="Genomic_DNA"/>
</dbReference>
<dbReference type="Gene3D" id="1.10.287.470">
    <property type="entry name" value="Helix hairpin bin"/>
    <property type="match status" value="1"/>
</dbReference>
<protein>
    <submittedName>
        <fullName evidence="4">HlyD family secretion protein</fullName>
    </submittedName>
</protein>
<dbReference type="InterPro" id="IPR058625">
    <property type="entry name" value="MdtA-like_BSH"/>
</dbReference>
<dbReference type="PANTHER" id="PTHR30367">
    <property type="entry name" value="P-HYDROXYBENZOIC ACID EFFLUX PUMP SUBUNIT AAEA-RELATED"/>
    <property type="match status" value="1"/>
</dbReference>
<dbReference type="Proteomes" id="UP000574931">
    <property type="component" value="Unassembled WGS sequence"/>
</dbReference>
<keyword evidence="5" id="KW-1185">Reference proteome</keyword>
<gene>
    <name evidence="4" type="ORF">HKX02_22500</name>
</gene>
<keyword evidence="2" id="KW-0472">Membrane</keyword>
<evidence type="ECO:0000256" key="2">
    <source>
        <dbReference type="SAM" id="Phobius"/>
    </source>
</evidence>
<name>A0A849KYJ1_9HYPH</name>
<keyword evidence="2" id="KW-0812">Transmembrane</keyword>
<dbReference type="AlphaFoldDB" id="A0A849KYJ1"/>
<dbReference type="Pfam" id="PF25917">
    <property type="entry name" value="BSH_RND"/>
    <property type="match status" value="1"/>
</dbReference>
<proteinExistence type="predicted"/>
<dbReference type="RefSeq" id="WP_171319399.1">
    <property type="nucleotide sequence ID" value="NZ_JABFCY010000018.1"/>
</dbReference>
<keyword evidence="1" id="KW-0175">Coiled coil</keyword>
<feature type="coiled-coil region" evidence="1">
    <location>
        <begin position="107"/>
        <end position="179"/>
    </location>
</feature>